<protein>
    <recommendedName>
        <fullName evidence="1">E3 ubiquitin-protein ligase listerin</fullName>
        <ecNumber evidence="1">2.3.2.27</ecNumber>
    </recommendedName>
    <alternativeName>
        <fullName evidence="1">RING-type E3 ubiquitin transferase listerin</fullName>
    </alternativeName>
</protein>
<dbReference type="GO" id="GO:0061630">
    <property type="term" value="F:ubiquitin protein ligase activity"/>
    <property type="evidence" value="ECO:0007669"/>
    <property type="project" value="UniProtKB-UniRule"/>
</dbReference>
<dbReference type="SUPFAM" id="SSF48371">
    <property type="entry name" value="ARM repeat"/>
    <property type="match status" value="1"/>
</dbReference>
<dbReference type="GO" id="GO:0005829">
    <property type="term" value="C:cytosol"/>
    <property type="evidence" value="ECO:0007669"/>
    <property type="project" value="UniProtKB-UniRule"/>
</dbReference>
<dbReference type="PANTHER" id="PTHR12389">
    <property type="entry name" value="ZINC FINGER PROTEIN 294"/>
    <property type="match status" value="1"/>
</dbReference>
<keyword evidence="1" id="KW-0863">Zinc-finger</keyword>
<feature type="compositionally biased region" description="Low complexity" evidence="2">
    <location>
        <begin position="49"/>
        <end position="62"/>
    </location>
</feature>
<comment type="subunit">
    <text evidence="1">Component of the ribosome quality control complex (RQC).</text>
</comment>
<evidence type="ECO:0000256" key="1">
    <source>
        <dbReference type="RuleBase" id="RU367090"/>
    </source>
</evidence>
<comment type="catalytic activity">
    <reaction evidence="1">
        <text>S-ubiquitinyl-[E2 ubiquitin-conjugating enzyme]-L-cysteine + [acceptor protein]-L-lysine = [E2 ubiquitin-conjugating enzyme]-L-cysteine + N(6)-ubiquitinyl-[acceptor protein]-L-lysine.</text>
        <dbReference type="EC" id="2.3.2.27"/>
    </reaction>
</comment>
<feature type="non-terminal residue" evidence="4">
    <location>
        <position position="1"/>
    </location>
</feature>
<dbReference type="Proteomes" id="UP000652761">
    <property type="component" value="Unassembled WGS sequence"/>
</dbReference>
<organism evidence="4 5">
    <name type="scientific">Colocasia esculenta</name>
    <name type="common">Wild taro</name>
    <name type="synonym">Arum esculentum</name>
    <dbReference type="NCBI Taxonomy" id="4460"/>
    <lineage>
        <taxon>Eukaryota</taxon>
        <taxon>Viridiplantae</taxon>
        <taxon>Streptophyta</taxon>
        <taxon>Embryophyta</taxon>
        <taxon>Tracheophyta</taxon>
        <taxon>Spermatophyta</taxon>
        <taxon>Magnoliopsida</taxon>
        <taxon>Liliopsida</taxon>
        <taxon>Araceae</taxon>
        <taxon>Aroideae</taxon>
        <taxon>Colocasieae</taxon>
        <taxon>Colocasia</taxon>
    </lineage>
</organism>
<reference evidence="4" key="1">
    <citation type="submission" date="2017-07" db="EMBL/GenBank/DDBJ databases">
        <title>Taro Niue Genome Assembly and Annotation.</title>
        <authorList>
            <person name="Atibalentja N."/>
            <person name="Keating K."/>
            <person name="Fields C.J."/>
        </authorList>
    </citation>
    <scope>NUCLEOTIDE SEQUENCE</scope>
    <source>
        <strain evidence="4">Niue_2</strain>
        <tissue evidence="4">Leaf</tissue>
    </source>
</reference>
<dbReference type="PANTHER" id="PTHR12389:SF0">
    <property type="entry name" value="E3 UBIQUITIN-PROTEIN LIGASE LISTERIN"/>
    <property type="match status" value="1"/>
</dbReference>
<dbReference type="GO" id="GO:0043023">
    <property type="term" value="F:ribosomal large subunit binding"/>
    <property type="evidence" value="ECO:0007669"/>
    <property type="project" value="TreeGrafter"/>
</dbReference>
<comment type="caution">
    <text evidence="4">The sequence shown here is derived from an EMBL/GenBank/DDBJ whole genome shotgun (WGS) entry which is preliminary data.</text>
</comment>
<dbReference type="AlphaFoldDB" id="A0A843U298"/>
<sequence length="325" mass="35702">HRERDRESARERRSGGRRCATSSLLPCLTGGDGASSCGGGGGTRRRRLPPAATASSCGDDGQSSGGWVAGRQRQQQRRGRGTDGEANRGTPLRRQPLLGEVAVAVAKEATNGGSGLTEDVDGEMAQHLKRLGRKDPTTKVKALTSLNALFKQVSGEELVQIVPKWAFEYRKLLYDYSREVRRATHEAMANLVTTIGEGIKELIHGIIKSNETDDVANTMRLWILLLLSTFLAPRTNFICPPQMLHCLDDLNRVKDFAWADGFQKLILNKMNAAHEAAMNKICDVKTLALCVLLSLIPHSEVEWLLSGLESSTKVVEEGEQEEEER</sequence>
<comment type="similarity">
    <text evidence="1">Belongs to the LTN1 family.</text>
</comment>
<dbReference type="OrthoDB" id="6108at2759"/>
<feature type="domain" description="E3 ubiquitin-protein ligase listerin N-terminal" evidence="3">
    <location>
        <begin position="121"/>
        <end position="203"/>
    </location>
</feature>
<feature type="region of interest" description="Disordered" evidence="2">
    <location>
        <begin position="1"/>
        <end position="96"/>
    </location>
</feature>
<keyword evidence="1" id="KW-0833">Ubl conjugation pathway</keyword>
<evidence type="ECO:0000259" key="3">
    <source>
        <dbReference type="Pfam" id="PF22958"/>
    </source>
</evidence>
<dbReference type="UniPathway" id="UPA00143"/>
<evidence type="ECO:0000313" key="5">
    <source>
        <dbReference type="Proteomes" id="UP000652761"/>
    </source>
</evidence>
<dbReference type="InterPro" id="IPR054476">
    <property type="entry name" value="Ltn1_N"/>
</dbReference>
<dbReference type="GO" id="GO:1990116">
    <property type="term" value="P:ribosome-associated ubiquitin-dependent protein catabolic process"/>
    <property type="evidence" value="ECO:0007669"/>
    <property type="project" value="UniProtKB-UniRule"/>
</dbReference>
<proteinExistence type="inferred from homology"/>
<dbReference type="EC" id="2.3.2.27" evidence="1"/>
<dbReference type="GO" id="GO:0008270">
    <property type="term" value="F:zinc ion binding"/>
    <property type="evidence" value="ECO:0007669"/>
    <property type="project" value="UniProtKB-KW"/>
</dbReference>
<accession>A0A843U298</accession>
<dbReference type="GO" id="GO:1990112">
    <property type="term" value="C:RQC complex"/>
    <property type="evidence" value="ECO:0007669"/>
    <property type="project" value="UniProtKB-UniRule"/>
</dbReference>
<dbReference type="InterPro" id="IPR039795">
    <property type="entry name" value="LTN1/Rkr1"/>
</dbReference>
<feature type="compositionally biased region" description="Basic and acidic residues" evidence="2">
    <location>
        <begin position="1"/>
        <end position="14"/>
    </location>
</feature>
<keyword evidence="1" id="KW-0479">Metal-binding</keyword>
<dbReference type="InterPro" id="IPR016024">
    <property type="entry name" value="ARM-type_fold"/>
</dbReference>
<dbReference type="GO" id="GO:0072344">
    <property type="term" value="P:rescue of stalled ribosome"/>
    <property type="evidence" value="ECO:0007669"/>
    <property type="project" value="UniProtKB-UniRule"/>
</dbReference>
<keyword evidence="5" id="KW-1185">Reference proteome</keyword>
<name>A0A843U298_COLES</name>
<dbReference type="Pfam" id="PF22958">
    <property type="entry name" value="Ltn1_1st"/>
    <property type="match status" value="1"/>
</dbReference>
<feature type="compositionally biased region" description="Gly residues" evidence="2">
    <location>
        <begin position="30"/>
        <end position="42"/>
    </location>
</feature>
<gene>
    <name evidence="4" type="ORF">Taro_008428</name>
</gene>
<keyword evidence="1" id="KW-0808">Transferase</keyword>
<evidence type="ECO:0000256" key="2">
    <source>
        <dbReference type="SAM" id="MobiDB-lite"/>
    </source>
</evidence>
<dbReference type="GO" id="GO:0016567">
    <property type="term" value="P:protein ubiquitination"/>
    <property type="evidence" value="ECO:0007669"/>
    <property type="project" value="UniProtKB-UniPathway"/>
</dbReference>
<evidence type="ECO:0000313" key="4">
    <source>
        <dbReference type="EMBL" id="MQL76030.1"/>
    </source>
</evidence>
<comment type="pathway">
    <text evidence="1">Protein modification; protein ubiquitination.</text>
</comment>
<dbReference type="EMBL" id="NMUH01000276">
    <property type="protein sequence ID" value="MQL76030.1"/>
    <property type="molecule type" value="Genomic_DNA"/>
</dbReference>
<comment type="function">
    <text evidence="1">E3 ubiquitin-protein ligase. Component of the ribosome quality control complex (RQC), a ribosome-associated complex that mediates ubiquitination and extraction of incompletely synthesized nascent chains for proteasomal degradation.</text>
</comment>
<keyword evidence="1" id="KW-0862">Zinc</keyword>